<gene>
    <name evidence="2" type="ORF">A2845_02370</name>
</gene>
<dbReference type="GO" id="GO:0061503">
    <property type="term" value="F:tRNA threonylcarbamoyladenosine dehydratase"/>
    <property type="evidence" value="ECO:0007669"/>
    <property type="project" value="TreeGrafter"/>
</dbReference>
<dbReference type="CDD" id="cd01483">
    <property type="entry name" value="E1_enzyme_family"/>
    <property type="match status" value="1"/>
</dbReference>
<dbReference type="GO" id="GO:0008641">
    <property type="term" value="F:ubiquitin-like modifier activating enzyme activity"/>
    <property type="evidence" value="ECO:0007669"/>
    <property type="project" value="InterPro"/>
</dbReference>
<dbReference type="InterPro" id="IPR035985">
    <property type="entry name" value="Ubiquitin-activating_enz"/>
</dbReference>
<dbReference type="GO" id="GO:0061504">
    <property type="term" value="P:cyclic threonylcarbamoyladenosine biosynthetic process"/>
    <property type="evidence" value="ECO:0007669"/>
    <property type="project" value="TreeGrafter"/>
</dbReference>
<dbReference type="InterPro" id="IPR045886">
    <property type="entry name" value="ThiF/MoeB/HesA"/>
</dbReference>
<dbReference type="Pfam" id="PF00899">
    <property type="entry name" value="ThiF"/>
    <property type="match status" value="1"/>
</dbReference>
<sequence>MNSLSFDNRTYTPIIFSGIDAGSEFLLFRTQWEKANGALIIVDDEKEQAKEYGLLRDPSLLKSGTEPESDSTLEFIWIVIPWRKTAVRTLAKDAYRSLRSSRNHDLLTKDEASILSKKRIGIAGLNVGNPAAICLAQEGIGSYLRMADNDTLSLSNLNRFRASIADLGVNKAVLSARQAYEIDPFLEIDVWENGVSPESLSEFVKGIDLLIEEMDAPPLKLAIREEAKRQHVPTIMITGNGHDIILDIERFDTDHDLPLLSGKLTNEVKRQIAQGPKNFKEKVALAQDFMGKEYLCERLNSSFQEVGETLIGIPQLAEASFLRGAVLAHACRGILLGEEVKSGRYAFGLSDLYNKPV</sequence>
<reference evidence="2 3" key="1">
    <citation type="journal article" date="2016" name="Nat. Commun.">
        <title>Thousands of microbial genomes shed light on interconnected biogeochemical processes in an aquifer system.</title>
        <authorList>
            <person name="Anantharaman K."/>
            <person name="Brown C.T."/>
            <person name="Hug L.A."/>
            <person name="Sharon I."/>
            <person name="Castelle C.J."/>
            <person name="Probst A.J."/>
            <person name="Thomas B.C."/>
            <person name="Singh A."/>
            <person name="Wilkins M.J."/>
            <person name="Karaoz U."/>
            <person name="Brodie E.L."/>
            <person name="Williams K.H."/>
            <person name="Hubbard S.S."/>
            <person name="Banfield J.F."/>
        </authorList>
    </citation>
    <scope>NUCLEOTIDE SEQUENCE [LARGE SCALE GENOMIC DNA]</scope>
</reference>
<dbReference type="Proteomes" id="UP000177122">
    <property type="component" value="Unassembled WGS sequence"/>
</dbReference>
<dbReference type="EMBL" id="MHLI01000015">
    <property type="protein sequence ID" value="OGZ05141.1"/>
    <property type="molecule type" value="Genomic_DNA"/>
</dbReference>
<dbReference type="Gene3D" id="3.40.50.720">
    <property type="entry name" value="NAD(P)-binding Rossmann-like Domain"/>
    <property type="match status" value="1"/>
</dbReference>
<dbReference type="PANTHER" id="PTHR43267:SF3">
    <property type="entry name" value="THIF PROTEIN"/>
    <property type="match status" value="1"/>
</dbReference>
<dbReference type="AlphaFoldDB" id="A0A1G2CWX1"/>
<evidence type="ECO:0000313" key="3">
    <source>
        <dbReference type="Proteomes" id="UP000177122"/>
    </source>
</evidence>
<name>A0A1G2CWX1_9BACT</name>
<dbReference type="PANTHER" id="PTHR43267">
    <property type="entry name" value="TRNA THREONYLCARBAMOYLADENOSINE DEHYDRATASE"/>
    <property type="match status" value="1"/>
</dbReference>
<accession>A0A1G2CWX1</accession>
<organism evidence="2 3">
    <name type="scientific">Candidatus Lloydbacteria bacterium RIFCSPHIGHO2_01_FULL_49_22</name>
    <dbReference type="NCBI Taxonomy" id="1798658"/>
    <lineage>
        <taxon>Bacteria</taxon>
        <taxon>Candidatus Lloydiibacteriota</taxon>
    </lineage>
</organism>
<feature type="domain" description="THIF-type NAD/FAD binding fold" evidence="1">
    <location>
        <begin position="106"/>
        <end position="235"/>
    </location>
</feature>
<comment type="caution">
    <text evidence="2">The sequence shown here is derived from an EMBL/GenBank/DDBJ whole genome shotgun (WGS) entry which is preliminary data.</text>
</comment>
<evidence type="ECO:0000313" key="2">
    <source>
        <dbReference type="EMBL" id="OGZ05141.1"/>
    </source>
</evidence>
<evidence type="ECO:0000259" key="1">
    <source>
        <dbReference type="Pfam" id="PF00899"/>
    </source>
</evidence>
<protein>
    <recommendedName>
        <fullName evidence="1">THIF-type NAD/FAD binding fold domain-containing protein</fullName>
    </recommendedName>
</protein>
<dbReference type="InterPro" id="IPR000594">
    <property type="entry name" value="ThiF_NAD_FAD-bd"/>
</dbReference>
<proteinExistence type="predicted"/>
<dbReference type="SUPFAM" id="SSF69572">
    <property type="entry name" value="Activating enzymes of the ubiquitin-like proteins"/>
    <property type="match status" value="1"/>
</dbReference>